<evidence type="ECO:0000256" key="4">
    <source>
        <dbReference type="SAM" id="MobiDB-lite"/>
    </source>
</evidence>
<dbReference type="Pfam" id="PF12833">
    <property type="entry name" value="HTH_18"/>
    <property type="match status" value="1"/>
</dbReference>
<evidence type="ECO:0000256" key="1">
    <source>
        <dbReference type="ARBA" id="ARBA00023015"/>
    </source>
</evidence>
<accession>A0AAE3E486</accession>
<comment type="caution">
    <text evidence="6">The sequence shown here is derived from an EMBL/GenBank/DDBJ whole genome shotgun (WGS) entry which is preliminary data.</text>
</comment>
<evidence type="ECO:0000256" key="3">
    <source>
        <dbReference type="ARBA" id="ARBA00023163"/>
    </source>
</evidence>
<dbReference type="PANTHER" id="PTHR43280:SF28">
    <property type="entry name" value="HTH-TYPE TRANSCRIPTIONAL ACTIVATOR RHAS"/>
    <property type="match status" value="1"/>
</dbReference>
<keyword evidence="3" id="KW-0804">Transcription</keyword>
<organism evidence="6 7">
    <name type="scientific">Anthropogastromicrobium aceti</name>
    <dbReference type="NCBI Taxonomy" id="2981768"/>
    <lineage>
        <taxon>Bacteria</taxon>
        <taxon>Bacillati</taxon>
        <taxon>Bacillota</taxon>
        <taxon>Clostridia</taxon>
        <taxon>Lachnospirales</taxon>
        <taxon>Lachnospiraceae</taxon>
        <taxon>Anthropogastromicrobium</taxon>
    </lineage>
</organism>
<proteinExistence type="predicted"/>
<evidence type="ECO:0000256" key="2">
    <source>
        <dbReference type="ARBA" id="ARBA00023125"/>
    </source>
</evidence>
<protein>
    <submittedName>
        <fullName evidence="6">AraC family transcriptional regulator</fullName>
    </submittedName>
</protein>
<evidence type="ECO:0000259" key="5">
    <source>
        <dbReference type="PROSITE" id="PS01124"/>
    </source>
</evidence>
<dbReference type="RefSeq" id="WP_308731702.1">
    <property type="nucleotide sequence ID" value="NZ_JAJEQN010000017.1"/>
</dbReference>
<dbReference type="GO" id="GO:0043565">
    <property type="term" value="F:sequence-specific DNA binding"/>
    <property type="evidence" value="ECO:0007669"/>
    <property type="project" value="InterPro"/>
</dbReference>
<dbReference type="InterPro" id="IPR011051">
    <property type="entry name" value="RmlC_Cupin_sf"/>
</dbReference>
<dbReference type="InterPro" id="IPR014710">
    <property type="entry name" value="RmlC-like_jellyroll"/>
</dbReference>
<feature type="region of interest" description="Disordered" evidence="4">
    <location>
        <begin position="288"/>
        <end position="308"/>
    </location>
</feature>
<evidence type="ECO:0000313" key="6">
    <source>
        <dbReference type="EMBL" id="MCC2221596.1"/>
    </source>
</evidence>
<dbReference type="InterPro" id="IPR020449">
    <property type="entry name" value="Tscrpt_reg_AraC-type_HTH"/>
</dbReference>
<keyword evidence="2" id="KW-0238">DNA-binding</keyword>
<dbReference type="InterPro" id="IPR003313">
    <property type="entry name" value="AraC-bd"/>
</dbReference>
<dbReference type="PANTHER" id="PTHR43280">
    <property type="entry name" value="ARAC-FAMILY TRANSCRIPTIONAL REGULATOR"/>
    <property type="match status" value="1"/>
</dbReference>
<dbReference type="Proteomes" id="UP001198200">
    <property type="component" value="Unassembled WGS sequence"/>
</dbReference>
<evidence type="ECO:0000313" key="7">
    <source>
        <dbReference type="Proteomes" id="UP001198200"/>
    </source>
</evidence>
<dbReference type="SUPFAM" id="SSF51182">
    <property type="entry name" value="RmlC-like cupins"/>
    <property type="match status" value="1"/>
</dbReference>
<keyword evidence="1" id="KW-0805">Transcription regulation</keyword>
<dbReference type="Gene3D" id="2.60.120.10">
    <property type="entry name" value="Jelly Rolls"/>
    <property type="match status" value="1"/>
</dbReference>
<gene>
    <name evidence="6" type="ORF">LKD48_08105</name>
</gene>
<dbReference type="Gene3D" id="1.10.10.60">
    <property type="entry name" value="Homeodomain-like"/>
    <property type="match status" value="2"/>
</dbReference>
<keyword evidence="7" id="KW-1185">Reference proteome</keyword>
<dbReference type="PROSITE" id="PS00041">
    <property type="entry name" value="HTH_ARAC_FAMILY_1"/>
    <property type="match status" value="1"/>
</dbReference>
<feature type="domain" description="HTH araC/xylS-type" evidence="5">
    <location>
        <begin position="197"/>
        <end position="295"/>
    </location>
</feature>
<dbReference type="EMBL" id="JAJEQN010000017">
    <property type="protein sequence ID" value="MCC2221596.1"/>
    <property type="molecule type" value="Genomic_DNA"/>
</dbReference>
<dbReference type="PROSITE" id="PS01124">
    <property type="entry name" value="HTH_ARAC_FAMILY_2"/>
    <property type="match status" value="1"/>
</dbReference>
<sequence>MDHSLQLKYQRNYSIIINDCDVSLFYYFDYGERYKQINMEFQHSHRFHEIMIPLSPDAIHFIEGVPYSLEEGDIVLLPPTILHRTEYPAGPPSKRLIISFWYPKDLFGMTDYYLPLLSIFNAQTPIYRFPEEIRRQVLDIIDEIYTFSRNHDYLEHPEQRLIIHSMFIQFLYAIQQNQDKNLYTNKSSGNSATQKIYSIAYYIHSHYEEELSLDSLADKFFLSSCYLSHQFKKVTGFTLINYIQKVRITRARDLLLSTNHPISKIAQSCGFQSFSQFNRIFRQTYDQSPSAMRSSSTTITSQQSNVEL</sequence>
<reference evidence="6 7" key="1">
    <citation type="submission" date="2021-10" db="EMBL/GenBank/DDBJ databases">
        <title>Anaerobic single-cell dispensing facilitates the cultivation of human gut bacteria.</title>
        <authorList>
            <person name="Afrizal A."/>
        </authorList>
    </citation>
    <scope>NUCLEOTIDE SEQUENCE [LARGE SCALE GENOMIC DNA]</scope>
    <source>
        <strain evidence="6 7">CLA-AA-H224</strain>
    </source>
</reference>
<dbReference type="InterPro" id="IPR018060">
    <property type="entry name" value="HTH_AraC"/>
</dbReference>
<dbReference type="InterPro" id="IPR018062">
    <property type="entry name" value="HTH_AraC-typ_CS"/>
</dbReference>
<dbReference type="GO" id="GO:0003700">
    <property type="term" value="F:DNA-binding transcription factor activity"/>
    <property type="evidence" value="ECO:0007669"/>
    <property type="project" value="InterPro"/>
</dbReference>
<dbReference type="AlphaFoldDB" id="A0AAE3E486"/>
<dbReference type="SMART" id="SM00342">
    <property type="entry name" value="HTH_ARAC"/>
    <property type="match status" value="1"/>
</dbReference>
<feature type="compositionally biased region" description="Low complexity" evidence="4">
    <location>
        <begin position="294"/>
        <end position="308"/>
    </location>
</feature>
<dbReference type="PRINTS" id="PR00032">
    <property type="entry name" value="HTHARAC"/>
</dbReference>
<dbReference type="SUPFAM" id="SSF46689">
    <property type="entry name" value="Homeodomain-like"/>
    <property type="match status" value="2"/>
</dbReference>
<dbReference type="Pfam" id="PF02311">
    <property type="entry name" value="AraC_binding"/>
    <property type="match status" value="1"/>
</dbReference>
<dbReference type="InterPro" id="IPR009057">
    <property type="entry name" value="Homeodomain-like_sf"/>
</dbReference>
<name>A0AAE3E486_9FIRM</name>